<dbReference type="SUPFAM" id="SSF52402">
    <property type="entry name" value="Adenine nucleotide alpha hydrolases-like"/>
    <property type="match status" value="1"/>
</dbReference>
<organism evidence="1 2">
    <name type="scientific">Haladaptatus litoreus</name>
    <dbReference type="NCBI Taxonomy" id="553468"/>
    <lineage>
        <taxon>Archaea</taxon>
        <taxon>Methanobacteriati</taxon>
        <taxon>Methanobacteriota</taxon>
        <taxon>Stenosarchaea group</taxon>
        <taxon>Halobacteria</taxon>
        <taxon>Halobacteriales</taxon>
        <taxon>Haladaptataceae</taxon>
        <taxon>Haladaptatus</taxon>
    </lineage>
</organism>
<keyword evidence="2" id="KW-1185">Reference proteome</keyword>
<dbReference type="OrthoDB" id="202478at2157"/>
<dbReference type="Proteomes" id="UP000186914">
    <property type="component" value="Unassembled WGS sequence"/>
</dbReference>
<dbReference type="InterPro" id="IPR014729">
    <property type="entry name" value="Rossmann-like_a/b/a_fold"/>
</dbReference>
<evidence type="ECO:0000313" key="1">
    <source>
        <dbReference type="EMBL" id="SIR68320.1"/>
    </source>
</evidence>
<proteinExistence type="predicted"/>
<dbReference type="AlphaFoldDB" id="A0A1N7CXP8"/>
<dbReference type="EMBL" id="FTNO01000003">
    <property type="protein sequence ID" value="SIR68320.1"/>
    <property type="molecule type" value="Genomic_DNA"/>
</dbReference>
<protein>
    <recommendedName>
        <fullName evidence="3">Universal stress protein family protein</fullName>
    </recommendedName>
</protein>
<name>A0A1N7CXP8_9EURY</name>
<dbReference type="Gene3D" id="3.40.50.620">
    <property type="entry name" value="HUPs"/>
    <property type="match status" value="1"/>
</dbReference>
<accession>A0A1N7CXP8</accession>
<reference evidence="2" key="1">
    <citation type="submission" date="2017-01" db="EMBL/GenBank/DDBJ databases">
        <authorList>
            <person name="Varghese N."/>
            <person name="Submissions S."/>
        </authorList>
    </citation>
    <scope>NUCLEOTIDE SEQUENCE [LARGE SCALE GENOMIC DNA]</scope>
    <source>
        <strain evidence="2">CGMCC 1.7737</strain>
    </source>
</reference>
<sequence length="138" mass="15121">MTTKFTQHIIVPVANEEDAEATATLLEPYEFGRITVFHVVEKGEGVPDKTPVEQSEQVAAAAFEAFRETFPDAETETAYRRDIVKGNLEVADAVDTSAIAFRPRGGSQLIQWLSGDRSLQLISEADRPVISIPEGTNT</sequence>
<gene>
    <name evidence="1" type="ORF">SAMN05421858_3327</name>
</gene>
<evidence type="ECO:0000313" key="2">
    <source>
        <dbReference type="Proteomes" id="UP000186914"/>
    </source>
</evidence>
<dbReference type="RefSeq" id="WP_076431245.1">
    <property type="nucleotide sequence ID" value="NZ_FTNO01000003.1"/>
</dbReference>
<evidence type="ECO:0008006" key="3">
    <source>
        <dbReference type="Google" id="ProtNLM"/>
    </source>
</evidence>